<evidence type="ECO:0000256" key="1">
    <source>
        <dbReference type="SAM" id="Phobius"/>
    </source>
</evidence>
<keyword evidence="1" id="KW-0812">Transmembrane</keyword>
<organism evidence="2 3">
    <name type="scientific">Paenibacillus illinoisensis</name>
    <dbReference type="NCBI Taxonomy" id="59845"/>
    <lineage>
        <taxon>Bacteria</taxon>
        <taxon>Bacillati</taxon>
        <taxon>Bacillota</taxon>
        <taxon>Bacilli</taxon>
        <taxon>Bacillales</taxon>
        <taxon>Paenibacillaceae</taxon>
        <taxon>Paenibacillus</taxon>
    </lineage>
</organism>
<comment type="caution">
    <text evidence="2">The sequence shown here is derived from an EMBL/GenBank/DDBJ whole genome shotgun (WGS) entry which is preliminary data.</text>
</comment>
<accession>A0ABW8I319</accession>
<name>A0ABW8I319_9BACL</name>
<dbReference type="Proteomes" id="UP001618531">
    <property type="component" value="Unassembled WGS sequence"/>
</dbReference>
<keyword evidence="3" id="KW-1185">Reference proteome</keyword>
<sequence length="61" mass="6912">MKKSVGNFDKLIIETCNQSDLNMGVAIIYLYGYMVFEMIDKITMLSQLSVIFAQNPLTFLG</sequence>
<feature type="transmembrane region" description="Helical" evidence="1">
    <location>
        <begin position="21"/>
        <end position="39"/>
    </location>
</feature>
<reference evidence="2 3" key="1">
    <citation type="submission" date="2024-11" db="EMBL/GenBank/DDBJ databases">
        <title>Identification and Characterization of a Novel Fosfomycin Bacillithiol Transferase FosB8 in Paenibacillus illinoisensis.</title>
        <authorList>
            <person name="Lu W."/>
        </authorList>
    </citation>
    <scope>NUCLEOTIDE SEQUENCE [LARGE SCALE GENOMIC DNA]</scope>
    <source>
        <strain evidence="2 3">WP77</strain>
    </source>
</reference>
<protein>
    <submittedName>
        <fullName evidence="2">Uncharacterized protein</fullName>
    </submittedName>
</protein>
<evidence type="ECO:0000313" key="3">
    <source>
        <dbReference type="Proteomes" id="UP001618531"/>
    </source>
</evidence>
<gene>
    <name evidence="2" type="ORF">ACINKY_29275</name>
</gene>
<keyword evidence="1" id="KW-1133">Transmembrane helix</keyword>
<proteinExistence type="predicted"/>
<evidence type="ECO:0000313" key="2">
    <source>
        <dbReference type="EMBL" id="MFK0526310.1"/>
    </source>
</evidence>
<keyword evidence="1" id="KW-0472">Membrane</keyword>
<dbReference type="EMBL" id="JBIYSL010000012">
    <property type="protein sequence ID" value="MFK0526310.1"/>
    <property type="molecule type" value="Genomic_DNA"/>
</dbReference>